<protein>
    <submittedName>
        <fullName evidence="2">Uncharacterized protein</fullName>
    </submittedName>
</protein>
<dbReference type="OrthoDB" id="412788at2759"/>
<reference evidence="2" key="1">
    <citation type="submission" date="2021-07" db="EMBL/GenBank/DDBJ databases">
        <authorList>
            <person name="Branca A.L. A."/>
        </authorList>
    </citation>
    <scope>NUCLEOTIDE SEQUENCE</scope>
</reference>
<evidence type="ECO:0000313" key="2">
    <source>
        <dbReference type="EMBL" id="CAG8270853.1"/>
    </source>
</evidence>
<gene>
    <name evidence="2" type="ORF">PNAL_LOCUS9169</name>
</gene>
<dbReference type="GO" id="GO:0016491">
    <property type="term" value="F:oxidoreductase activity"/>
    <property type="evidence" value="ECO:0007669"/>
    <property type="project" value="InterPro"/>
</dbReference>
<accession>A0A9W4IEW2</accession>
<proteinExistence type="inferred from homology"/>
<comment type="caution">
    <text evidence="2">The sequence shown here is derived from an EMBL/GenBank/DDBJ whole genome shotgun (WGS) entry which is preliminary data.</text>
</comment>
<dbReference type="Proteomes" id="UP001153461">
    <property type="component" value="Unassembled WGS sequence"/>
</dbReference>
<dbReference type="NCBIfam" id="NF041278">
    <property type="entry name" value="CmcJ_NvfI_EfuI"/>
    <property type="match status" value="1"/>
</dbReference>
<dbReference type="EMBL" id="CAJVNV010000614">
    <property type="protein sequence ID" value="CAG8270853.1"/>
    <property type="molecule type" value="Genomic_DNA"/>
</dbReference>
<dbReference type="PANTHER" id="PTHR34598:SF3">
    <property type="entry name" value="OXIDOREDUCTASE AN1597"/>
    <property type="match status" value="1"/>
</dbReference>
<evidence type="ECO:0000313" key="3">
    <source>
        <dbReference type="Proteomes" id="UP001153461"/>
    </source>
</evidence>
<dbReference type="PANTHER" id="PTHR34598">
    <property type="entry name" value="BLL6449 PROTEIN"/>
    <property type="match status" value="1"/>
</dbReference>
<sequence length="128" mass="14518">MLLISWSVFSDAKNLSMWRPINGPVEDQPIAVCDGRTVDTSKLVETDMTRGDYTGTLLYPLYDPSNIRKWYYLSRQGVEDVLLFKSFDSEKGSVKHTPHTSFTLSDTPNDARPRISVEVRALVFTRSA</sequence>
<name>A0A9W4IEW2_PENNA</name>
<dbReference type="AlphaFoldDB" id="A0A9W4IEW2"/>
<evidence type="ECO:0000256" key="1">
    <source>
        <dbReference type="ARBA" id="ARBA00023604"/>
    </source>
</evidence>
<dbReference type="InterPro" id="IPR044053">
    <property type="entry name" value="AsaB-like"/>
</dbReference>
<organism evidence="2 3">
    <name type="scientific">Penicillium nalgiovense</name>
    <dbReference type="NCBI Taxonomy" id="60175"/>
    <lineage>
        <taxon>Eukaryota</taxon>
        <taxon>Fungi</taxon>
        <taxon>Dikarya</taxon>
        <taxon>Ascomycota</taxon>
        <taxon>Pezizomycotina</taxon>
        <taxon>Eurotiomycetes</taxon>
        <taxon>Eurotiomycetidae</taxon>
        <taxon>Eurotiales</taxon>
        <taxon>Aspergillaceae</taxon>
        <taxon>Penicillium</taxon>
    </lineage>
</organism>
<comment type="similarity">
    <text evidence="1">Belongs to the asaB hydroxylase/desaturase family.</text>
</comment>